<dbReference type="Proteomes" id="UP000241964">
    <property type="component" value="Unassembled WGS sequence"/>
</dbReference>
<organism evidence="1 2">
    <name type="scientific">Dyadobacter jiangsuensis</name>
    <dbReference type="NCBI Taxonomy" id="1591085"/>
    <lineage>
        <taxon>Bacteria</taxon>
        <taxon>Pseudomonadati</taxon>
        <taxon>Bacteroidota</taxon>
        <taxon>Cytophagia</taxon>
        <taxon>Cytophagales</taxon>
        <taxon>Spirosomataceae</taxon>
        <taxon>Dyadobacter</taxon>
    </lineage>
</organism>
<reference evidence="1 2" key="1">
    <citation type="submission" date="2018-03" db="EMBL/GenBank/DDBJ databases">
        <title>Genomic Encyclopedia of Archaeal and Bacterial Type Strains, Phase II (KMG-II): from individual species to whole genera.</title>
        <authorList>
            <person name="Goeker M."/>
        </authorList>
    </citation>
    <scope>NUCLEOTIDE SEQUENCE [LARGE SCALE GENOMIC DNA]</scope>
    <source>
        <strain evidence="1 2">DSM 29057</strain>
    </source>
</reference>
<dbReference type="EMBL" id="PYAS01000006">
    <property type="protein sequence ID" value="PSL28619.1"/>
    <property type="molecule type" value="Genomic_DNA"/>
</dbReference>
<accession>A0A2P8G3S0</accession>
<gene>
    <name evidence="1" type="ORF">CLV60_106222</name>
</gene>
<sequence>MTTEEKKIEIIGKIVSLENEQLIDKVDNLLRGEVATLRARRPGLGKNMVNAISDDFDDFIPPGFL</sequence>
<evidence type="ECO:0000313" key="2">
    <source>
        <dbReference type="Proteomes" id="UP000241964"/>
    </source>
</evidence>
<keyword evidence="2" id="KW-1185">Reference proteome</keyword>
<evidence type="ECO:0000313" key="1">
    <source>
        <dbReference type="EMBL" id="PSL28619.1"/>
    </source>
</evidence>
<dbReference type="AlphaFoldDB" id="A0A2P8G3S0"/>
<name>A0A2P8G3S0_9BACT</name>
<dbReference type="RefSeq" id="WP_106596064.1">
    <property type="nucleotide sequence ID" value="NZ_PYAS01000006.1"/>
</dbReference>
<comment type="caution">
    <text evidence="1">The sequence shown here is derived from an EMBL/GenBank/DDBJ whole genome shotgun (WGS) entry which is preliminary data.</text>
</comment>
<proteinExistence type="predicted"/>
<protein>
    <submittedName>
        <fullName evidence="1">Uncharacterized protein</fullName>
    </submittedName>
</protein>